<sequence>MATTMPPWLKTVFGAPNALYRHGMGGMLGKRFLQLTHVGRRTGVEHTVVLEVLRYDRSNGEAVVVCGFGESAQWLLNIGANGDARVSFGRTPHRAEVRLLDTDEAVDVLRHYERRYGILQPVLRKLLSKLAGFDYRGTEEDRRLLVEKLPLMAFRPA</sequence>
<dbReference type="Proteomes" id="UP001500843">
    <property type="component" value="Unassembled WGS sequence"/>
</dbReference>
<gene>
    <name evidence="1" type="ORF">GCM10023198_13820</name>
</gene>
<dbReference type="RefSeq" id="WP_253870758.1">
    <property type="nucleotide sequence ID" value="NZ_BAABHM010000007.1"/>
</dbReference>
<dbReference type="NCBIfam" id="TIGR00026">
    <property type="entry name" value="hi_GC_TIGR00026"/>
    <property type="match status" value="1"/>
</dbReference>
<dbReference type="EMBL" id="BAABHM010000007">
    <property type="protein sequence ID" value="GAA4695239.1"/>
    <property type="molecule type" value="Genomic_DNA"/>
</dbReference>
<evidence type="ECO:0000313" key="1">
    <source>
        <dbReference type="EMBL" id="GAA4695239.1"/>
    </source>
</evidence>
<keyword evidence="2" id="KW-1185">Reference proteome</keyword>
<accession>A0ABP8WVM7</accession>
<evidence type="ECO:0008006" key="3">
    <source>
        <dbReference type="Google" id="ProtNLM"/>
    </source>
</evidence>
<organism evidence="1 2">
    <name type="scientific">Promicromonospora umidemergens</name>
    <dbReference type="NCBI Taxonomy" id="629679"/>
    <lineage>
        <taxon>Bacteria</taxon>
        <taxon>Bacillati</taxon>
        <taxon>Actinomycetota</taxon>
        <taxon>Actinomycetes</taxon>
        <taxon>Micrococcales</taxon>
        <taxon>Promicromonosporaceae</taxon>
        <taxon>Promicromonospora</taxon>
    </lineage>
</organism>
<dbReference type="InterPro" id="IPR004378">
    <property type="entry name" value="F420H2_quin_Rdtase"/>
</dbReference>
<reference evidence="2" key="1">
    <citation type="journal article" date="2019" name="Int. J. Syst. Evol. Microbiol.">
        <title>The Global Catalogue of Microorganisms (GCM) 10K type strain sequencing project: providing services to taxonomists for standard genome sequencing and annotation.</title>
        <authorList>
            <consortium name="The Broad Institute Genomics Platform"/>
            <consortium name="The Broad Institute Genome Sequencing Center for Infectious Disease"/>
            <person name="Wu L."/>
            <person name="Ma J."/>
        </authorList>
    </citation>
    <scope>NUCLEOTIDE SEQUENCE [LARGE SCALE GENOMIC DNA]</scope>
    <source>
        <strain evidence="2">JCM 17975</strain>
    </source>
</reference>
<dbReference type="Gene3D" id="2.30.110.10">
    <property type="entry name" value="Electron Transport, Fmn-binding Protein, Chain A"/>
    <property type="match status" value="1"/>
</dbReference>
<comment type="caution">
    <text evidence="1">The sequence shown here is derived from an EMBL/GenBank/DDBJ whole genome shotgun (WGS) entry which is preliminary data.</text>
</comment>
<name>A0ABP8WVM7_9MICO</name>
<proteinExistence type="predicted"/>
<dbReference type="InterPro" id="IPR012349">
    <property type="entry name" value="Split_barrel_FMN-bd"/>
</dbReference>
<protein>
    <recommendedName>
        <fullName evidence="3">Deazaflavin-dependent oxidoreductase (Nitroreductase family)</fullName>
    </recommendedName>
</protein>
<dbReference type="Pfam" id="PF04075">
    <property type="entry name" value="F420H2_quin_red"/>
    <property type="match status" value="1"/>
</dbReference>
<evidence type="ECO:0000313" key="2">
    <source>
        <dbReference type="Proteomes" id="UP001500843"/>
    </source>
</evidence>